<evidence type="ECO:0000256" key="12">
    <source>
        <dbReference type="ARBA" id="ARBA00023316"/>
    </source>
</evidence>
<keyword evidence="5 18" id="KW-0436">Ligase</keyword>
<dbReference type="Pfam" id="PF08245">
    <property type="entry name" value="Mur_ligase_M"/>
    <property type="match status" value="1"/>
</dbReference>
<comment type="pathway">
    <text evidence="2">Cell wall biogenesis; peptidoglycan biosynthesis.</text>
</comment>
<dbReference type="SUPFAM" id="SSF53623">
    <property type="entry name" value="MurD-like peptide ligases, catalytic domain"/>
    <property type="match status" value="1"/>
</dbReference>
<accession>A0A1J4RP93</accession>
<dbReference type="InterPro" id="IPR050061">
    <property type="entry name" value="MurCDEF_pg_biosynth"/>
</dbReference>
<evidence type="ECO:0000313" key="19">
    <source>
        <dbReference type="Proteomes" id="UP000183144"/>
    </source>
</evidence>
<protein>
    <recommendedName>
        <fullName evidence="3 14">UDP-N-acetylmuramate--L-alanine ligase</fullName>
        <ecNumber evidence="3 14">6.3.2.8</ecNumber>
    </recommendedName>
</protein>
<dbReference type="Pfam" id="PF02875">
    <property type="entry name" value="Mur_ligase_C"/>
    <property type="match status" value="1"/>
</dbReference>
<proteinExistence type="predicted"/>
<dbReference type="Pfam" id="PF01225">
    <property type="entry name" value="Mur_ligase"/>
    <property type="match status" value="1"/>
</dbReference>
<evidence type="ECO:0000259" key="17">
    <source>
        <dbReference type="Pfam" id="PF08245"/>
    </source>
</evidence>
<organism evidence="18 19">
    <name type="scientific">Candidatus Beckwithbacteria bacterium CG1_02_47_37</name>
    <dbReference type="NCBI Taxonomy" id="1805034"/>
    <lineage>
        <taxon>Bacteria</taxon>
        <taxon>Candidatus Beckwithiibacteriota</taxon>
    </lineage>
</organism>
<dbReference type="Proteomes" id="UP000183144">
    <property type="component" value="Unassembled WGS sequence"/>
</dbReference>
<evidence type="ECO:0000256" key="6">
    <source>
        <dbReference type="ARBA" id="ARBA00022618"/>
    </source>
</evidence>
<reference evidence="18 19" key="1">
    <citation type="journal article" date="2016" name="Environ. Microbiol.">
        <title>Genomic resolution of a cold subsurface aquifer community provides metabolic insights for novel microbes adapted to high CO concentrations.</title>
        <authorList>
            <person name="Probst A.J."/>
            <person name="Castelle C.J."/>
            <person name="Singh A."/>
            <person name="Brown C.T."/>
            <person name="Anantharaman K."/>
            <person name="Sharon I."/>
            <person name="Hug L.A."/>
            <person name="Burstein D."/>
            <person name="Emerson J.B."/>
            <person name="Thomas B.C."/>
            <person name="Banfield J.F."/>
        </authorList>
    </citation>
    <scope>NUCLEOTIDE SEQUENCE [LARGE SCALE GENOMIC DNA]</scope>
    <source>
        <strain evidence="18">CG1_02_47_37</strain>
    </source>
</reference>
<keyword evidence="12" id="KW-0961">Cell wall biogenesis/degradation</keyword>
<dbReference type="Gene3D" id="3.40.50.720">
    <property type="entry name" value="NAD(P)-binding Rossmann-like Domain"/>
    <property type="match status" value="1"/>
</dbReference>
<dbReference type="GO" id="GO:0005524">
    <property type="term" value="F:ATP binding"/>
    <property type="evidence" value="ECO:0007669"/>
    <property type="project" value="UniProtKB-KW"/>
</dbReference>
<dbReference type="GO" id="GO:0071555">
    <property type="term" value="P:cell wall organization"/>
    <property type="evidence" value="ECO:0007669"/>
    <property type="project" value="UniProtKB-KW"/>
</dbReference>
<evidence type="ECO:0000256" key="5">
    <source>
        <dbReference type="ARBA" id="ARBA00022598"/>
    </source>
</evidence>
<dbReference type="GO" id="GO:0008763">
    <property type="term" value="F:UDP-N-acetylmuramate-L-alanine ligase activity"/>
    <property type="evidence" value="ECO:0007669"/>
    <property type="project" value="UniProtKB-UniRule"/>
</dbReference>
<evidence type="ECO:0000256" key="13">
    <source>
        <dbReference type="ARBA" id="ARBA00047833"/>
    </source>
</evidence>
<dbReference type="NCBIfam" id="TIGR01082">
    <property type="entry name" value="murC"/>
    <property type="match status" value="1"/>
</dbReference>
<keyword evidence="4" id="KW-0963">Cytoplasm</keyword>
<dbReference type="InterPro" id="IPR036565">
    <property type="entry name" value="Mur-like_cat_sf"/>
</dbReference>
<dbReference type="PANTHER" id="PTHR43445:SF3">
    <property type="entry name" value="UDP-N-ACETYLMURAMATE--L-ALANINE LIGASE"/>
    <property type="match status" value="1"/>
</dbReference>
<evidence type="ECO:0000256" key="11">
    <source>
        <dbReference type="ARBA" id="ARBA00023306"/>
    </source>
</evidence>
<dbReference type="GO" id="GO:0008360">
    <property type="term" value="P:regulation of cell shape"/>
    <property type="evidence" value="ECO:0007669"/>
    <property type="project" value="UniProtKB-KW"/>
</dbReference>
<dbReference type="InterPro" id="IPR004101">
    <property type="entry name" value="Mur_ligase_C"/>
</dbReference>
<dbReference type="GO" id="GO:0005737">
    <property type="term" value="C:cytoplasm"/>
    <property type="evidence" value="ECO:0007669"/>
    <property type="project" value="UniProtKB-SubCell"/>
</dbReference>
<dbReference type="GO" id="GO:0051301">
    <property type="term" value="P:cell division"/>
    <property type="evidence" value="ECO:0007669"/>
    <property type="project" value="UniProtKB-KW"/>
</dbReference>
<keyword evidence="9" id="KW-0133">Cell shape</keyword>
<evidence type="ECO:0000256" key="3">
    <source>
        <dbReference type="ARBA" id="ARBA00012211"/>
    </source>
</evidence>
<dbReference type="Gene3D" id="3.90.190.20">
    <property type="entry name" value="Mur ligase, C-terminal domain"/>
    <property type="match status" value="1"/>
</dbReference>
<dbReference type="Gene3D" id="3.40.1190.10">
    <property type="entry name" value="Mur-like, catalytic domain"/>
    <property type="match status" value="1"/>
</dbReference>
<evidence type="ECO:0000259" key="15">
    <source>
        <dbReference type="Pfam" id="PF01225"/>
    </source>
</evidence>
<gene>
    <name evidence="18" type="ORF">AUJ59_03050</name>
</gene>
<comment type="caution">
    <text evidence="18">The sequence shown here is derived from an EMBL/GenBank/DDBJ whole genome shotgun (WGS) entry which is preliminary data.</text>
</comment>
<keyword evidence="6" id="KW-0132">Cell division</keyword>
<dbReference type="STRING" id="1805034.AUJ59_03050"/>
<evidence type="ECO:0000256" key="10">
    <source>
        <dbReference type="ARBA" id="ARBA00022984"/>
    </source>
</evidence>
<keyword evidence="8" id="KW-0067">ATP-binding</keyword>
<dbReference type="InterPro" id="IPR000713">
    <property type="entry name" value="Mur_ligase_N"/>
</dbReference>
<dbReference type="SUPFAM" id="SSF53244">
    <property type="entry name" value="MurD-like peptide ligases, peptide-binding domain"/>
    <property type="match status" value="1"/>
</dbReference>
<feature type="domain" description="Mur ligase central" evidence="17">
    <location>
        <begin position="116"/>
        <end position="309"/>
    </location>
</feature>
<comment type="subcellular location">
    <subcellularLocation>
        <location evidence="1">Cytoplasm</location>
    </subcellularLocation>
</comment>
<keyword evidence="7" id="KW-0547">Nucleotide-binding</keyword>
<keyword evidence="10" id="KW-0573">Peptidoglycan synthesis</keyword>
<evidence type="ECO:0000259" key="16">
    <source>
        <dbReference type="Pfam" id="PF02875"/>
    </source>
</evidence>
<dbReference type="PANTHER" id="PTHR43445">
    <property type="entry name" value="UDP-N-ACETYLMURAMATE--L-ALANINE LIGASE-RELATED"/>
    <property type="match status" value="1"/>
</dbReference>
<dbReference type="InterPro" id="IPR005758">
    <property type="entry name" value="UDP-N-AcMur_Ala_ligase_MurC"/>
</dbReference>
<feature type="domain" description="Mur ligase N-terminal catalytic" evidence="15">
    <location>
        <begin position="8"/>
        <end position="109"/>
    </location>
</feature>
<evidence type="ECO:0000313" key="18">
    <source>
        <dbReference type="EMBL" id="OIN88872.1"/>
    </source>
</evidence>
<evidence type="ECO:0000256" key="9">
    <source>
        <dbReference type="ARBA" id="ARBA00022960"/>
    </source>
</evidence>
<dbReference type="UniPathway" id="UPA00219"/>
<dbReference type="InterPro" id="IPR013221">
    <property type="entry name" value="Mur_ligase_cen"/>
</dbReference>
<dbReference type="EMBL" id="MNUI01000051">
    <property type="protein sequence ID" value="OIN88872.1"/>
    <property type="molecule type" value="Genomic_DNA"/>
</dbReference>
<sequence>MNWFKAKTIHFTGIKGVGMAALTGIALDQKKIVSGSDTAEVFPTDAWLKTTKAKIKIGFEAAHLPKNCDLLVYTGAHQGLSNPEVLAAKKRGIATLNYAQALAQVSQRKTLLATSGVGGKSTTASLLATILESAGAKPSWAIGVGGLAPLGQPGCWRNAGQYLVAETDEFVADPSGDLTPKFHYLNPAVAIITNLEHDHPDIYPTLNDVYASFTAFAKRVVPDGIVIVNIDNPHIQAWVKTLDRPDCAGRPVLTYGFSPRADWQISASHTAMEKQIFSLRYQRMDYKDLVLNLPGRYNLLNAAAAFAAAHYLGFDPEKLKLGLKLFTGTKRRFELVADINQIRLYDDYAHHPLEIQAVLAAARDWLPRRRLVVIFQSHTYSRTKALLPQFVSSLAAADVILINDIFGSARETETLGISGQILANLIKAKHRQTFYAPGQAATLTRLKILLQPNDVVLTLGAGNNWLWHKEIIKLLRSR</sequence>
<dbReference type="AlphaFoldDB" id="A0A1J4RP93"/>
<name>A0A1J4RP93_9BACT</name>
<evidence type="ECO:0000256" key="2">
    <source>
        <dbReference type="ARBA" id="ARBA00004752"/>
    </source>
</evidence>
<dbReference type="GO" id="GO:0009252">
    <property type="term" value="P:peptidoglycan biosynthetic process"/>
    <property type="evidence" value="ECO:0007669"/>
    <property type="project" value="UniProtKB-UniRule"/>
</dbReference>
<comment type="catalytic activity">
    <reaction evidence="13">
        <text>UDP-N-acetyl-alpha-D-muramate + L-alanine + ATP = UDP-N-acetyl-alpha-D-muramoyl-L-alanine + ADP + phosphate + H(+)</text>
        <dbReference type="Rhea" id="RHEA:23372"/>
        <dbReference type="ChEBI" id="CHEBI:15378"/>
        <dbReference type="ChEBI" id="CHEBI:30616"/>
        <dbReference type="ChEBI" id="CHEBI:43474"/>
        <dbReference type="ChEBI" id="CHEBI:57972"/>
        <dbReference type="ChEBI" id="CHEBI:70757"/>
        <dbReference type="ChEBI" id="CHEBI:83898"/>
        <dbReference type="ChEBI" id="CHEBI:456216"/>
        <dbReference type="EC" id="6.3.2.8"/>
    </reaction>
</comment>
<dbReference type="SUPFAM" id="SSF51984">
    <property type="entry name" value="MurCD N-terminal domain"/>
    <property type="match status" value="1"/>
</dbReference>
<evidence type="ECO:0000256" key="14">
    <source>
        <dbReference type="NCBIfam" id="TIGR01082"/>
    </source>
</evidence>
<feature type="domain" description="Mur ligase C-terminal" evidence="16">
    <location>
        <begin position="331"/>
        <end position="462"/>
    </location>
</feature>
<evidence type="ECO:0000256" key="1">
    <source>
        <dbReference type="ARBA" id="ARBA00004496"/>
    </source>
</evidence>
<evidence type="ECO:0000256" key="8">
    <source>
        <dbReference type="ARBA" id="ARBA00022840"/>
    </source>
</evidence>
<evidence type="ECO:0000256" key="4">
    <source>
        <dbReference type="ARBA" id="ARBA00022490"/>
    </source>
</evidence>
<evidence type="ECO:0000256" key="7">
    <source>
        <dbReference type="ARBA" id="ARBA00022741"/>
    </source>
</evidence>
<keyword evidence="11" id="KW-0131">Cell cycle</keyword>
<dbReference type="InterPro" id="IPR036615">
    <property type="entry name" value="Mur_ligase_C_dom_sf"/>
</dbReference>
<dbReference type="EC" id="6.3.2.8" evidence="3 14"/>